<sequence length="414" mass="49726">MKKFILIIFFCILISCGNREKEVIIEDIDDVSFHQENKKNPEKAQLMARIAYELNRENYKEAEKYFLKVAKYDKTAYVSIADMYYEHIDENEGKKRYEIAFEKGNKKAGTILGMIAEDNNDYKKAEEWYKKSLDKENVLGYKSFATFLYKTNRKNEAEKYFIEAGNRKDADSMLDLIKIYYMKKDNEKLKYWQDKILNTKEIFRFDDEANDLLEYSLSKDRMDKEFFELYIKGEESILKKDYDTAEKYFLQMEKLKKEGILYTADFYYRFKDEKEKGMEKYKKAYENGLKKAAVFIGIIEHRNRNIDEAKKWYRIAANAGYTDSQIYLAQILEEEGYKLESFDLYLKAAELKDYRAIKYLLKYYYREKKLKEIKEWVDVVKNSTKLKNYNEGQSGRIKQYEKFLNEATAINKKQ</sequence>
<dbReference type="SUPFAM" id="SSF81901">
    <property type="entry name" value="HCP-like"/>
    <property type="match status" value="2"/>
</dbReference>
<dbReference type="KEGG" id="lba:Lebu_0919"/>
<dbReference type="RefSeq" id="WP_015769170.1">
    <property type="nucleotide sequence ID" value="NC_013192.1"/>
</dbReference>
<dbReference type="Gene3D" id="1.25.40.10">
    <property type="entry name" value="Tetratricopeptide repeat domain"/>
    <property type="match status" value="2"/>
</dbReference>
<dbReference type="EMBL" id="CP001685">
    <property type="protein sequence ID" value="ACV38822.1"/>
    <property type="molecule type" value="Genomic_DNA"/>
</dbReference>
<accession>C7N9J1</accession>
<organism evidence="1 2">
    <name type="scientific">Leptotrichia buccalis (strain ATCC 14201 / DSM 1135 / JCM 12969 / NCTC 10249 / C-1013-b)</name>
    <dbReference type="NCBI Taxonomy" id="523794"/>
    <lineage>
        <taxon>Bacteria</taxon>
        <taxon>Fusobacteriati</taxon>
        <taxon>Fusobacteriota</taxon>
        <taxon>Fusobacteriia</taxon>
        <taxon>Fusobacteriales</taxon>
        <taxon>Leptotrichiaceae</taxon>
        <taxon>Leptotrichia</taxon>
    </lineage>
</organism>
<reference evidence="1 2" key="1">
    <citation type="journal article" date="2009" name="Stand. Genomic Sci.">
        <title>Complete genome sequence of Leptotrichia buccalis type strain (C-1013-b).</title>
        <authorList>
            <person name="Ivanova N."/>
            <person name="Gronow S."/>
            <person name="Lapidus A."/>
            <person name="Copeland A."/>
            <person name="Glavina Del Rio T."/>
            <person name="Nolan M."/>
            <person name="Lucas S."/>
            <person name="Chen F."/>
            <person name="Tice H."/>
            <person name="Cheng J.F."/>
            <person name="Saunders E."/>
            <person name="Bruce D."/>
            <person name="Goodwin L."/>
            <person name="Brettin T."/>
            <person name="Detter J.C."/>
            <person name="Han C."/>
            <person name="Pitluck S."/>
            <person name="Mikhailova N."/>
            <person name="Pati A."/>
            <person name="Mavrommatis K."/>
            <person name="Chen A."/>
            <person name="Palaniappan K."/>
            <person name="Land M."/>
            <person name="Hauser L."/>
            <person name="Chang Y.J."/>
            <person name="Jeffries C.D."/>
            <person name="Chain P."/>
            <person name="Rohde C."/>
            <person name="Goker M."/>
            <person name="Bristow J."/>
            <person name="Eisen J.A."/>
            <person name="Markowitz V."/>
            <person name="Hugenholtz P."/>
            <person name="Kyrpides N.C."/>
            <person name="Klenk H.P."/>
        </authorList>
    </citation>
    <scope>NUCLEOTIDE SEQUENCE [LARGE SCALE GENOMIC DNA]</scope>
    <source>
        <strain evidence="2">ATCC 14201 / DSM 1135 / JCM 12969 / NCTC 10249 / C-1013-b</strain>
    </source>
</reference>
<dbReference type="Proteomes" id="UP000001910">
    <property type="component" value="Chromosome"/>
</dbReference>
<dbReference type="STRING" id="523794.Lebu_0919"/>
<keyword evidence="2" id="KW-1185">Reference proteome</keyword>
<dbReference type="SMART" id="SM00671">
    <property type="entry name" value="SEL1"/>
    <property type="match status" value="5"/>
</dbReference>
<protein>
    <submittedName>
        <fullName evidence="1">Sel1 domain protein repeat-containing protein</fullName>
    </submittedName>
</protein>
<evidence type="ECO:0000313" key="1">
    <source>
        <dbReference type="EMBL" id="ACV38822.1"/>
    </source>
</evidence>
<evidence type="ECO:0000313" key="2">
    <source>
        <dbReference type="Proteomes" id="UP000001910"/>
    </source>
</evidence>
<dbReference type="PANTHER" id="PTHR11102:SF160">
    <property type="entry name" value="ERAD-ASSOCIATED E3 UBIQUITIN-PROTEIN LIGASE COMPONENT HRD3"/>
    <property type="match status" value="1"/>
</dbReference>
<dbReference type="PROSITE" id="PS51257">
    <property type="entry name" value="PROKAR_LIPOPROTEIN"/>
    <property type="match status" value="1"/>
</dbReference>
<dbReference type="InterPro" id="IPR006597">
    <property type="entry name" value="Sel1-like"/>
</dbReference>
<proteinExistence type="predicted"/>
<dbReference type="PANTHER" id="PTHR11102">
    <property type="entry name" value="SEL-1-LIKE PROTEIN"/>
    <property type="match status" value="1"/>
</dbReference>
<dbReference type="InterPro" id="IPR050767">
    <property type="entry name" value="Sel1_AlgK"/>
</dbReference>
<dbReference type="HOGENOM" id="CLU_707496_0_0_0"/>
<dbReference type="InterPro" id="IPR011990">
    <property type="entry name" value="TPR-like_helical_dom_sf"/>
</dbReference>
<dbReference type="AlphaFoldDB" id="C7N9J1"/>
<dbReference type="OrthoDB" id="82017at2"/>
<name>C7N9J1_LEPBD</name>
<gene>
    <name evidence="1" type="ordered locus">Lebu_0919</name>
</gene>
<dbReference type="eggNOG" id="COG0790">
    <property type="taxonomic scope" value="Bacteria"/>
</dbReference>